<accession>A0A841PCM8</accession>
<dbReference type="EMBL" id="JACHEF010000001">
    <property type="protein sequence ID" value="MBB6408620.1"/>
    <property type="molecule type" value="Genomic_DNA"/>
</dbReference>
<name>A0A841PCM8_9HYPH</name>
<sequence>MRYQEWIELFGRTTEDPSIISKLAAMGLGKPPVIKKNRISADVEMPGLMLTFTAEALYPDLKEPVGEGTGVLTQLTISIGDPDRGIYQGQLPYDLKKTDSRKELQSRFGKPHESNETFFWDEWRFEDITLVVTFLEDWKGIELITLMSPGAAEV</sequence>
<protein>
    <submittedName>
        <fullName evidence="1">Uncharacterized protein</fullName>
    </submittedName>
</protein>
<organism evidence="1 2">
    <name type="scientific">Mesorhizobium sangaii</name>
    <dbReference type="NCBI Taxonomy" id="505389"/>
    <lineage>
        <taxon>Bacteria</taxon>
        <taxon>Pseudomonadati</taxon>
        <taxon>Pseudomonadota</taxon>
        <taxon>Alphaproteobacteria</taxon>
        <taxon>Hyphomicrobiales</taxon>
        <taxon>Phyllobacteriaceae</taxon>
        <taxon>Mesorhizobium</taxon>
    </lineage>
</organism>
<dbReference type="AlphaFoldDB" id="A0A841PCM8"/>
<keyword evidence="2" id="KW-1185">Reference proteome</keyword>
<evidence type="ECO:0000313" key="1">
    <source>
        <dbReference type="EMBL" id="MBB6408620.1"/>
    </source>
</evidence>
<reference evidence="1 2" key="1">
    <citation type="submission" date="2020-08" db="EMBL/GenBank/DDBJ databases">
        <title>Genomic Encyclopedia of Type Strains, Phase IV (KMG-IV): sequencing the most valuable type-strain genomes for metagenomic binning, comparative biology and taxonomic classification.</title>
        <authorList>
            <person name="Goeker M."/>
        </authorList>
    </citation>
    <scope>NUCLEOTIDE SEQUENCE [LARGE SCALE GENOMIC DNA]</scope>
    <source>
        <strain evidence="1 2">DSM 100039</strain>
    </source>
</reference>
<dbReference type="Proteomes" id="UP000556329">
    <property type="component" value="Unassembled WGS sequence"/>
</dbReference>
<proteinExistence type="predicted"/>
<dbReference type="RefSeq" id="WP_184871663.1">
    <property type="nucleotide sequence ID" value="NZ_JACHEF010000001.1"/>
</dbReference>
<gene>
    <name evidence="1" type="ORF">HNQ71_001264</name>
</gene>
<evidence type="ECO:0000313" key="2">
    <source>
        <dbReference type="Proteomes" id="UP000556329"/>
    </source>
</evidence>
<comment type="caution">
    <text evidence="1">The sequence shown here is derived from an EMBL/GenBank/DDBJ whole genome shotgun (WGS) entry which is preliminary data.</text>
</comment>